<reference evidence="5 6" key="1">
    <citation type="submission" date="2020-08" db="EMBL/GenBank/DDBJ databases">
        <title>Sequencing the genomes of 1000 actinobacteria strains.</title>
        <authorList>
            <person name="Klenk H.-P."/>
        </authorList>
    </citation>
    <scope>NUCLEOTIDE SEQUENCE [LARGE SCALE GENOMIC DNA]</scope>
    <source>
        <strain evidence="5 6">DSM 44320</strain>
    </source>
</reference>
<dbReference type="GO" id="GO:0042956">
    <property type="term" value="P:maltodextrin transmembrane transport"/>
    <property type="evidence" value="ECO:0007669"/>
    <property type="project" value="TreeGrafter"/>
</dbReference>
<organism evidence="5 6">
    <name type="scientific">Nonomuraea dietziae</name>
    <dbReference type="NCBI Taxonomy" id="65515"/>
    <lineage>
        <taxon>Bacteria</taxon>
        <taxon>Bacillati</taxon>
        <taxon>Actinomycetota</taxon>
        <taxon>Actinomycetes</taxon>
        <taxon>Streptosporangiales</taxon>
        <taxon>Streptosporangiaceae</taxon>
        <taxon>Nonomuraea</taxon>
    </lineage>
</organism>
<proteinExistence type="inferred from homology"/>
<dbReference type="InterPro" id="IPR006059">
    <property type="entry name" value="SBP"/>
</dbReference>
<dbReference type="EMBL" id="JACIBV010000001">
    <property type="protein sequence ID" value="MBB3728039.1"/>
    <property type="molecule type" value="Genomic_DNA"/>
</dbReference>
<evidence type="ECO:0000256" key="1">
    <source>
        <dbReference type="ARBA" id="ARBA00008520"/>
    </source>
</evidence>
<dbReference type="Gene3D" id="3.40.190.10">
    <property type="entry name" value="Periplasmic binding protein-like II"/>
    <property type="match status" value="2"/>
</dbReference>
<dbReference type="PANTHER" id="PTHR30061:SF50">
    <property type="entry name" value="MALTOSE_MALTODEXTRIN-BINDING PERIPLASMIC PROTEIN"/>
    <property type="match status" value="1"/>
</dbReference>
<dbReference type="RefSeq" id="WP_183649446.1">
    <property type="nucleotide sequence ID" value="NZ_BAAAXX010000039.1"/>
</dbReference>
<evidence type="ECO:0000313" key="6">
    <source>
        <dbReference type="Proteomes" id="UP000579945"/>
    </source>
</evidence>
<keyword evidence="2" id="KW-0813">Transport</keyword>
<gene>
    <name evidence="5" type="ORF">FHR33_003899</name>
</gene>
<dbReference type="AlphaFoldDB" id="A0A7W5V320"/>
<dbReference type="SUPFAM" id="SSF53850">
    <property type="entry name" value="Periplasmic binding protein-like II"/>
    <property type="match status" value="1"/>
</dbReference>
<evidence type="ECO:0000256" key="3">
    <source>
        <dbReference type="ARBA" id="ARBA00022729"/>
    </source>
</evidence>
<comment type="caution">
    <text evidence="5">The sequence shown here is derived from an EMBL/GenBank/DDBJ whole genome shotgun (WGS) entry which is preliminary data.</text>
</comment>
<protein>
    <submittedName>
        <fullName evidence="5">Multiple sugar transport system substrate-binding protein</fullName>
    </submittedName>
</protein>
<dbReference type="GeneID" id="95390303"/>
<sequence>MKTSTMRTVAVSAALAMVAAGCGGGGDDGTPAATKISFLTHWGPDQVKALEAAAQAFQKRNQGVTVDIRAVPFGNLLSTLRTQGSSPNGPTIASVYDLWLPELVRDGLSGDMPADAEADLAANWPKNLVEGVTKQGGPRGYPNEVDLYALNYNKKLFKEAGIAAPPRTWAELEAAAAKLTKDGRQGFGVITSWPAGVVHPWLSLVNSNGGRLLDGAVPKLDDPRTLAAAQLYSRLVKSGATQAKMSNANANTTGPYLDNFVNGRTGMIIMANWWQGALKEAMGERYQDVGVAPIPVGPDGATSASVSYSWLTVVNGKADQAKQQAAWKFLTFLNGKDSGRNGSSAMGDILTSMGILPSSISDLKAHQAELSDPFLSVYVAELANAVPFPSVLGGEAMSQAVQKHVENVVFGKETPEAAMGAAQREVADILTKAGT</sequence>
<feature type="signal peptide" evidence="4">
    <location>
        <begin position="1"/>
        <end position="22"/>
    </location>
</feature>
<dbReference type="Proteomes" id="UP000579945">
    <property type="component" value="Unassembled WGS sequence"/>
</dbReference>
<dbReference type="GO" id="GO:0015768">
    <property type="term" value="P:maltose transport"/>
    <property type="evidence" value="ECO:0007669"/>
    <property type="project" value="TreeGrafter"/>
</dbReference>
<evidence type="ECO:0000313" key="5">
    <source>
        <dbReference type="EMBL" id="MBB3728039.1"/>
    </source>
</evidence>
<evidence type="ECO:0000256" key="2">
    <source>
        <dbReference type="ARBA" id="ARBA00022448"/>
    </source>
</evidence>
<keyword evidence="6" id="KW-1185">Reference proteome</keyword>
<keyword evidence="3 4" id="KW-0732">Signal</keyword>
<comment type="similarity">
    <text evidence="1">Belongs to the bacterial solute-binding protein 1 family.</text>
</comment>
<feature type="chain" id="PRO_5039194767" evidence="4">
    <location>
        <begin position="23"/>
        <end position="435"/>
    </location>
</feature>
<dbReference type="GO" id="GO:0055052">
    <property type="term" value="C:ATP-binding cassette (ABC) transporter complex, substrate-binding subunit-containing"/>
    <property type="evidence" value="ECO:0007669"/>
    <property type="project" value="TreeGrafter"/>
</dbReference>
<name>A0A7W5V320_9ACTN</name>
<evidence type="ECO:0000256" key="4">
    <source>
        <dbReference type="SAM" id="SignalP"/>
    </source>
</evidence>
<keyword evidence="5" id="KW-0762">Sugar transport</keyword>
<dbReference type="Pfam" id="PF01547">
    <property type="entry name" value="SBP_bac_1"/>
    <property type="match status" value="1"/>
</dbReference>
<dbReference type="PROSITE" id="PS51257">
    <property type="entry name" value="PROKAR_LIPOPROTEIN"/>
    <property type="match status" value="1"/>
</dbReference>
<dbReference type="PANTHER" id="PTHR30061">
    <property type="entry name" value="MALTOSE-BINDING PERIPLASMIC PROTEIN"/>
    <property type="match status" value="1"/>
</dbReference>
<accession>A0A7W5V320</accession>
<dbReference type="GO" id="GO:1901982">
    <property type="term" value="F:maltose binding"/>
    <property type="evidence" value="ECO:0007669"/>
    <property type="project" value="TreeGrafter"/>
</dbReference>